<sequence>MAEKHEIAELGEVRSDGADHRDEAALARVGKKTVLKRKFGFLAILGFSCTVLVTWEGFLVLFLVGLQNGGPAGVFYGYLITWLGTTSVFAVLSELVSMAPTSGGQYHWVAMLAPPRYQKVLSYIAGWLTVAGWQATIASCSYLTASLVQGILVLTQPNYTPHNWHATILFWAIIAFAVVITTGANWLLPMFEAIILFIHIAGFLGIIVPLLAMGPHENAHDVFTTFINRGGWDTQGLSFCIGMMGTVYAFVGGDGAIHMAEEIQNAPVTVPRAIMTGVSSHTSIPVNAVAATTVIAIILSFVNIGSATAFNGVISVAIAGIFSSYLLVSSLLLYRRVTGGIISLQDLEDHPNLTNTTGKLLSWGPWCIPGALGIANNAFACAYLSFVFFFTFWPSVKDVQPANMNWSILVTGVITIFSGLYYVISARKTYTGPIIEIGTEETPN</sequence>
<proteinExistence type="predicted"/>
<keyword evidence="2" id="KW-0813">Transport</keyword>
<feature type="transmembrane region" description="Helical" evidence="6">
    <location>
        <begin position="310"/>
        <end position="334"/>
    </location>
</feature>
<dbReference type="PANTHER" id="PTHR45649:SF1">
    <property type="entry name" value="TRANSPORTER, PUTATIVE (EUROFUNG)-RELATED"/>
    <property type="match status" value="1"/>
</dbReference>
<feature type="transmembrane region" description="Helical" evidence="6">
    <location>
        <begin position="75"/>
        <end position="99"/>
    </location>
</feature>
<feature type="transmembrane region" description="Helical" evidence="6">
    <location>
        <begin position="404"/>
        <end position="424"/>
    </location>
</feature>
<feature type="transmembrane region" description="Helical" evidence="6">
    <location>
        <begin position="194"/>
        <end position="214"/>
    </location>
</feature>
<gene>
    <name evidence="7" type="ORF">GRF29_28g2287373</name>
</gene>
<feature type="transmembrane region" description="Helical" evidence="6">
    <location>
        <begin position="366"/>
        <end position="392"/>
    </location>
</feature>
<evidence type="ECO:0000256" key="6">
    <source>
        <dbReference type="SAM" id="Phobius"/>
    </source>
</evidence>
<dbReference type="GO" id="GO:0016020">
    <property type="term" value="C:membrane"/>
    <property type="evidence" value="ECO:0007669"/>
    <property type="project" value="UniProtKB-SubCell"/>
</dbReference>
<dbReference type="Gene3D" id="1.20.1740.10">
    <property type="entry name" value="Amino acid/polyamine transporter I"/>
    <property type="match status" value="1"/>
</dbReference>
<keyword evidence="5 6" id="KW-0472">Membrane</keyword>
<feature type="transmembrane region" description="Helical" evidence="6">
    <location>
        <begin position="234"/>
        <end position="251"/>
    </location>
</feature>
<feature type="transmembrane region" description="Helical" evidence="6">
    <location>
        <begin position="120"/>
        <end position="144"/>
    </location>
</feature>
<dbReference type="InterPro" id="IPR002293">
    <property type="entry name" value="AA/rel_permease1"/>
</dbReference>
<evidence type="ECO:0000313" key="7">
    <source>
        <dbReference type="EMBL" id="KAK3214168.1"/>
    </source>
</evidence>
<comment type="subcellular location">
    <subcellularLocation>
        <location evidence="1">Membrane</location>
        <topology evidence="1">Multi-pass membrane protein</topology>
    </subcellularLocation>
</comment>
<evidence type="ECO:0000256" key="1">
    <source>
        <dbReference type="ARBA" id="ARBA00004141"/>
    </source>
</evidence>
<dbReference type="Pfam" id="PF13520">
    <property type="entry name" value="AA_permease_2"/>
    <property type="match status" value="2"/>
</dbReference>
<dbReference type="Proteomes" id="UP001280581">
    <property type="component" value="Unassembled WGS sequence"/>
</dbReference>
<evidence type="ECO:0000256" key="2">
    <source>
        <dbReference type="ARBA" id="ARBA00022448"/>
    </source>
</evidence>
<evidence type="ECO:0008006" key="9">
    <source>
        <dbReference type="Google" id="ProtNLM"/>
    </source>
</evidence>
<feature type="transmembrane region" description="Helical" evidence="6">
    <location>
        <begin position="284"/>
        <end position="304"/>
    </location>
</feature>
<dbReference type="EMBL" id="WVTA01000004">
    <property type="protein sequence ID" value="KAK3214168.1"/>
    <property type="molecule type" value="Genomic_DNA"/>
</dbReference>
<evidence type="ECO:0000256" key="5">
    <source>
        <dbReference type="ARBA" id="ARBA00023136"/>
    </source>
</evidence>
<dbReference type="AlphaFoldDB" id="A0AAN6M1S1"/>
<keyword evidence="4 6" id="KW-1133">Transmembrane helix</keyword>
<keyword evidence="8" id="KW-1185">Reference proteome</keyword>
<dbReference type="GO" id="GO:0022857">
    <property type="term" value="F:transmembrane transporter activity"/>
    <property type="evidence" value="ECO:0007669"/>
    <property type="project" value="InterPro"/>
</dbReference>
<name>A0AAN6M1S1_9PLEO</name>
<evidence type="ECO:0000256" key="4">
    <source>
        <dbReference type="ARBA" id="ARBA00022989"/>
    </source>
</evidence>
<feature type="transmembrane region" description="Helical" evidence="6">
    <location>
        <begin position="39"/>
        <end position="63"/>
    </location>
</feature>
<comment type="caution">
    <text evidence="7">The sequence shown here is derived from an EMBL/GenBank/DDBJ whole genome shotgun (WGS) entry which is preliminary data.</text>
</comment>
<keyword evidence="3 6" id="KW-0812">Transmembrane</keyword>
<organism evidence="7 8">
    <name type="scientific">Pseudopithomyces chartarum</name>
    <dbReference type="NCBI Taxonomy" id="1892770"/>
    <lineage>
        <taxon>Eukaryota</taxon>
        <taxon>Fungi</taxon>
        <taxon>Dikarya</taxon>
        <taxon>Ascomycota</taxon>
        <taxon>Pezizomycotina</taxon>
        <taxon>Dothideomycetes</taxon>
        <taxon>Pleosporomycetidae</taxon>
        <taxon>Pleosporales</taxon>
        <taxon>Massarineae</taxon>
        <taxon>Didymosphaeriaceae</taxon>
        <taxon>Pseudopithomyces</taxon>
    </lineage>
</organism>
<evidence type="ECO:0000313" key="8">
    <source>
        <dbReference type="Proteomes" id="UP001280581"/>
    </source>
</evidence>
<protein>
    <recommendedName>
        <fullName evidence="9">Choline transport protein</fullName>
    </recommendedName>
</protein>
<dbReference type="PANTHER" id="PTHR45649">
    <property type="entry name" value="AMINO-ACID PERMEASE BAT1"/>
    <property type="match status" value="1"/>
</dbReference>
<feature type="transmembrane region" description="Helical" evidence="6">
    <location>
        <begin position="164"/>
        <end position="187"/>
    </location>
</feature>
<reference evidence="7 8" key="1">
    <citation type="submission" date="2021-02" db="EMBL/GenBank/DDBJ databases">
        <title>Genome assembly of Pseudopithomyces chartarum.</title>
        <authorList>
            <person name="Jauregui R."/>
            <person name="Singh J."/>
            <person name="Voisey C."/>
        </authorList>
    </citation>
    <scope>NUCLEOTIDE SEQUENCE [LARGE SCALE GENOMIC DNA]</scope>
    <source>
        <strain evidence="7 8">AGR01</strain>
    </source>
</reference>
<accession>A0AAN6M1S1</accession>
<evidence type="ECO:0000256" key="3">
    <source>
        <dbReference type="ARBA" id="ARBA00022692"/>
    </source>
</evidence>